<dbReference type="HOGENOM" id="CLU_2736348_0_0_10"/>
<name>S0GIL8_9BACT</name>
<dbReference type="AlphaFoldDB" id="S0GIL8"/>
<organism evidence="1 2">
    <name type="scientific">Parabacteroides goldsteinii dnLKV18</name>
    <dbReference type="NCBI Taxonomy" id="1235789"/>
    <lineage>
        <taxon>Bacteria</taxon>
        <taxon>Pseudomonadati</taxon>
        <taxon>Bacteroidota</taxon>
        <taxon>Bacteroidia</taxon>
        <taxon>Bacteroidales</taxon>
        <taxon>Tannerellaceae</taxon>
        <taxon>Parabacteroides</taxon>
    </lineage>
</organism>
<sequence>MIKRRFNFFHRVVYFFHSLTNYLQTKYLIKDFPLSDESGNIYLADTIYFYFIHVPDELSHNLKGFTFKIDS</sequence>
<comment type="caution">
    <text evidence="1">The sequence shown here is derived from an EMBL/GenBank/DDBJ whole genome shotgun (WGS) entry which is preliminary data.</text>
</comment>
<reference evidence="1 2" key="1">
    <citation type="submission" date="2013-04" db="EMBL/GenBank/DDBJ databases">
        <title>The Genome Sequence of Parabacteroides goldsteinii dnLKV18.</title>
        <authorList>
            <consortium name="The Broad Institute Genomics Platform"/>
            <consortium name="The Broad Institute Genome Sequencing Center for Infectious Disease"/>
            <person name="Earl A."/>
            <person name="Xavier R."/>
            <person name="Kuhn K."/>
            <person name="Stappenbeck T."/>
            <person name="Walker B."/>
            <person name="Young S."/>
            <person name="Zeng Q."/>
            <person name="Gargeya S."/>
            <person name="Fitzgerald M."/>
            <person name="Haas B."/>
            <person name="Abouelleil A."/>
            <person name="Allen A.W."/>
            <person name="Alvarado L."/>
            <person name="Arachchi H.M."/>
            <person name="Berlin A.M."/>
            <person name="Chapman S.B."/>
            <person name="Gainer-Dewar J."/>
            <person name="Goldberg J."/>
            <person name="Griggs A."/>
            <person name="Gujja S."/>
            <person name="Hansen M."/>
            <person name="Howarth C."/>
            <person name="Imamovic A."/>
            <person name="Ireland A."/>
            <person name="Larimer J."/>
            <person name="McCowan C."/>
            <person name="Murphy C."/>
            <person name="Pearson M."/>
            <person name="Poon T.W."/>
            <person name="Priest M."/>
            <person name="Roberts A."/>
            <person name="Saif S."/>
            <person name="Shea T."/>
            <person name="Sisk P."/>
            <person name="Sykes S."/>
            <person name="Wortman J."/>
            <person name="Nusbaum C."/>
            <person name="Birren B."/>
        </authorList>
    </citation>
    <scope>NUCLEOTIDE SEQUENCE [LARGE SCALE GENOMIC DNA]</scope>
    <source>
        <strain evidence="2">dnLKV18</strain>
    </source>
</reference>
<protein>
    <submittedName>
        <fullName evidence="1">Uncharacterized protein</fullName>
    </submittedName>
</protein>
<accession>S0GIL8</accession>
<evidence type="ECO:0000313" key="2">
    <source>
        <dbReference type="Proteomes" id="UP000014140"/>
    </source>
</evidence>
<proteinExistence type="predicted"/>
<gene>
    <name evidence="1" type="ORF">C803_02080</name>
</gene>
<dbReference type="EMBL" id="ASSQ01000012">
    <property type="protein sequence ID" value="EOS17874.1"/>
    <property type="molecule type" value="Genomic_DNA"/>
</dbReference>
<evidence type="ECO:0000313" key="1">
    <source>
        <dbReference type="EMBL" id="EOS17874.1"/>
    </source>
</evidence>
<dbReference type="Proteomes" id="UP000014140">
    <property type="component" value="Unassembled WGS sequence"/>
</dbReference>
<keyword evidence="2" id="KW-1185">Reference proteome</keyword>